<dbReference type="InParanoid" id="A0A1S2ZJL5"/>
<gene>
    <name evidence="3" type="primary">TEX44</name>
</gene>
<dbReference type="eggNOG" id="ENOG502TDPT">
    <property type="taxonomic scope" value="Eukaryota"/>
</dbReference>
<accession>A0A1S2ZJL5</accession>
<feature type="region of interest" description="Disordered" evidence="1">
    <location>
        <begin position="270"/>
        <end position="304"/>
    </location>
</feature>
<sequence length="475" mass="51133">MTSVAEATSNSTYGDLTPSSSRDSTTGSSQSRALVLPYVPAASTVAASNEHLVNQASVEPETLEATPASEDREEHDTAAEPDQEPGEATTTKDLPSYETLQDAEGAKLVQDSTVTQSPQTPQQDSLSEKDTPQQQSVPDSKPEATPSALRTVEREPEVPPSPSTKLQKPEIILSPPSTEHREPEATPSLSAKLQDPKVILSPPRTEQEEPEAAPPLSTKLQKPEIILFPPSSTEQEEPEVPSFAPSTEEQSPQNAIMYPMVSNSHLDARAADTPETQKPKGPEALNPDLKAWSPGMSQAVTHGDLDSEDREANLLLRSPRGSASHLLVPQEMQGWRRVDSSVYCADTEIDYMRSVTSLLGGGEAAMSSLADILAWSENSLDVATGLLESGSGHFSNMLRIAGPRLRSVSSILGIDSSGLRTRLEQMPSATLRSLHSLTNVLEAAEQRTLEGIRWALRFLAAHIIPRLVHAAPNFS</sequence>
<feature type="compositionally biased region" description="Polar residues" evidence="1">
    <location>
        <begin position="1"/>
        <end position="14"/>
    </location>
</feature>
<dbReference type="AlphaFoldDB" id="A0A1S2ZJL5"/>
<evidence type="ECO:0000313" key="3">
    <source>
        <dbReference type="RefSeq" id="XP_007520347.1"/>
    </source>
</evidence>
<feature type="compositionally biased region" description="Basic and acidic residues" evidence="1">
    <location>
        <begin position="270"/>
        <end position="281"/>
    </location>
</feature>
<evidence type="ECO:0000313" key="2">
    <source>
        <dbReference type="Proteomes" id="UP001652624"/>
    </source>
</evidence>
<feature type="compositionally biased region" description="Basic and acidic residues" evidence="1">
    <location>
        <begin position="69"/>
        <end position="78"/>
    </location>
</feature>
<dbReference type="Pfam" id="PF15727">
    <property type="entry name" value="DUF4678"/>
    <property type="match status" value="2"/>
</dbReference>
<feature type="compositionally biased region" description="Polar residues" evidence="1">
    <location>
        <begin position="244"/>
        <end position="253"/>
    </location>
</feature>
<evidence type="ECO:0000256" key="1">
    <source>
        <dbReference type="SAM" id="MobiDB-lite"/>
    </source>
</evidence>
<feature type="region of interest" description="Disordered" evidence="1">
    <location>
        <begin position="1"/>
        <end position="31"/>
    </location>
</feature>
<dbReference type="InterPro" id="IPR031460">
    <property type="entry name" value="DUF4678"/>
</dbReference>
<dbReference type="PANTHER" id="PTHR37365:SF1">
    <property type="entry name" value="TESTIS-EXPRESSED PROTEIN 44"/>
    <property type="match status" value="1"/>
</dbReference>
<dbReference type="RefSeq" id="XP_007520347.1">
    <property type="nucleotide sequence ID" value="XM_007520285.2"/>
</dbReference>
<proteinExistence type="predicted"/>
<organism evidence="2 3">
    <name type="scientific">Erinaceus europaeus</name>
    <name type="common">Western European hedgehog</name>
    <dbReference type="NCBI Taxonomy" id="9365"/>
    <lineage>
        <taxon>Eukaryota</taxon>
        <taxon>Metazoa</taxon>
        <taxon>Chordata</taxon>
        <taxon>Craniata</taxon>
        <taxon>Vertebrata</taxon>
        <taxon>Euteleostomi</taxon>
        <taxon>Mammalia</taxon>
        <taxon>Eutheria</taxon>
        <taxon>Laurasiatheria</taxon>
        <taxon>Eulipotyphla</taxon>
        <taxon>Erinaceidae</taxon>
        <taxon>Erinaceinae</taxon>
        <taxon>Erinaceus</taxon>
    </lineage>
</organism>
<name>A0A1S2ZJL5_ERIEU</name>
<reference evidence="3" key="1">
    <citation type="submission" date="2025-08" db="UniProtKB">
        <authorList>
            <consortium name="RefSeq"/>
        </authorList>
    </citation>
    <scope>IDENTIFICATION</scope>
</reference>
<dbReference type="OrthoDB" id="9838056at2759"/>
<dbReference type="PANTHER" id="PTHR37365">
    <property type="entry name" value="TESTIS-EXPRESSED PROTEIN 44"/>
    <property type="match status" value="1"/>
</dbReference>
<protein>
    <submittedName>
        <fullName evidence="3">Testis-expressed protein 44</fullName>
    </submittedName>
</protein>
<feature type="compositionally biased region" description="Low complexity" evidence="1">
    <location>
        <begin position="109"/>
        <end position="125"/>
    </location>
</feature>
<feature type="compositionally biased region" description="Low complexity" evidence="1">
    <location>
        <begin position="17"/>
        <end position="31"/>
    </location>
</feature>
<dbReference type="Proteomes" id="UP001652624">
    <property type="component" value="Chromosome 7"/>
</dbReference>
<feature type="region of interest" description="Disordered" evidence="1">
    <location>
        <begin position="50"/>
        <end position="253"/>
    </location>
</feature>
<keyword evidence="2" id="KW-1185">Reference proteome</keyword>